<gene>
    <name evidence="1" type="ORF">MAC_07712</name>
</gene>
<dbReference type="AlphaFoldDB" id="E9ECW4"/>
<reference evidence="1 2" key="1">
    <citation type="journal article" date="2011" name="PLoS Genet.">
        <title>Genome sequencing and comparative transcriptomics of the model entomopathogenic fungi Metarhizium anisopliae and M. acridum.</title>
        <authorList>
            <person name="Gao Q."/>
            <person name="Jin K."/>
            <person name="Ying S.H."/>
            <person name="Zhang Y."/>
            <person name="Xiao G."/>
            <person name="Shang Y."/>
            <person name="Duan Z."/>
            <person name="Hu X."/>
            <person name="Xie X.Q."/>
            <person name="Zhou G."/>
            <person name="Peng G."/>
            <person name="Luo Z."/>
            <person name="Huang W."/>
            <person name="Wang B."/>
            <person name="Fang W."/>
            <person name="Wang S."/>
            <person name="Zhong Y."/>
            <person name="Ma L.J."/>
            <person name="St Leger R.J."/>
            <person name="Zhao G.P."/>
            <person name="Pei Y."/>
            <person name="Feng M.G."/>
            <person name="Xia Y."/>
            <person name="Wang C."/>
        </authorList>
    </citation>
    <scope>NUCLEOTIDE SEQUENCE [LARGE SCALE GENOMIC DNA]</scope>
    <source>
        <strain evidence="1 2">CQMa 102</strain>
    </source>
</reference>
<dbReference type="HOGENOM" id="CLU_381337_0_0_1"/>
<dbReference type="OrthoDB" id="5427399at2759"/>
<dbReference type="eggNOG" id="ENOG502T4SV">
    <property type="taxonomic scope" value="Eukaryota"/>
</dbReference>
<accession>E9ECW4</accession>
<dbReference type="InParanoid" id="E9ECW4"/>
<dbReference type="STRING" id="655827.E9ECW4"/>
<dbReference type="GeneID" id="19252023"/>
<dbReference type="RefSeq" id="XP_007814052.1">
    <property type="nucleotide sequence ID" value="XM_007815861.1"/>
</dbReference>
<name>E9ECW4_METAQ</name>
<dbReference type="EMBL" id="GL698552">
    <property type="protein sequence ID" value="EFY86258.1"/>
    <property type="molecule type" value="Genomic_DNA"/>
</dbReference>
<dbReference type="OMA" id="REICRTH"/>
<sequence length="729" mass="83509">MDLDTPPEAPFERLPAEILDLIILQPFLCGEDIKSIRLVSRRITSSATRCLFQQVHISALHRDREVFLSIAQSPHLACHVQTLVWDELTGKFELLQDESLRIKMGWRDPFDSAGFSLVDDLTSQVEPLFWLTSKSVKLEKGKKKATDALPFWDEFVEAVDKFPALRAFVSRPMQPDREVQSAADGYPLSVRVINGFLHFDDWVGNTGENSHHDTVFNLGFLFYLIPLLKLYTERGDQRPRQLCFSDEAVVAMSSLERLATSDAPAFRHLYHLELDVFEQAIRPSRETSGLEACLTEAVNLRHLHLKYVQAPNYGGPRLPPEADVYRSPLFAIPTLPSLLSLCLDNVILELSSSKSPESVPDLPLDHEQPAFINFVKRHAATLKRLCVVSSAVRAHSIRKLARIPNLKLHRLIIIRPFGDNNHYAFEEEDILNFINSKYDYSNLSQQAKGRPVLSFWNPLSTHEHPTWKELGRDEWLSMDDDCREICRTHDASSGLWVDEDGIYYDPATDQEMAEPGQEYCRPESWQVQVDKRRWDGDLGLWRDTSSCHSAPFHKFAIDRLADTTFGDNLDKRAENDPGLQGERDRAIELPAYPPELCLLEEFEHQARKLGRTKWAWGTDREGDVWYWEVLNDSPGHATQIWHFTHRNGEEAYGDDPLDFWPDWEGGTSGDTVSATPFGVKLRSFAETARNRRPLDYWLGDSQPLGSQIGREYGQPTRYSLLSDPWWAQR</sequence>
<keyword evidence="2" id="KW-1185">Reference proteome</keyword>
<evidence type="ECO:0000313" key="1">
    <source>
        <dbReference type="EMBL" id="EFY86258.1"/>
    </source>
</evidence>
<evidence type="ECO:0000313" key="2">
    <source>
        <dbReference type="Proteomes" id="UP000002499"/>
    </source>
</evidence>
<protein>
    <recommendedName>
        <fullName evidence="3">F-box domain-containing protein</fullName>
    </recommendedName>
</protein>
<proteinExistence type="predicted"/>
<dbReference type="KEGG" id="maw:19252023"/>
<dbReference type="Proteomes" id="UP000002499">
    <property type="component" value="Unassembled WGS sequence"/>
</dbReference>
<organism evidence="2">
    <name type="scientific">Metarhizium acridum (strain CQMa 102)</name>
    <dbReference type="NCBI Taxonomy" id="655827"/>
    <lineage>
        <taxon>Eukaryota</taxon>
        <taxon>Fungi</taxon>
        <taxon>Dikarya</taxon>
        <taxon>Ascomycota</taxon>
        <taxon>Pezizomycotina</taxon>
        <taxon>Sordariomycetes</taxon>
        <taxon>Hypocreomycetidae</taxon>
        <taxon>Hypocreales</taxon>
        <taxon>Clavicipitaceae</taxon>
        <taxon>Metarhizium</taxon>
    </lineage>
</organism>
<evidence type="ECO:0008006" key="3">
    <source>
        <dbReference type="Google" id="ProtNLM"/>
    </source>
</evidence>